<evidence type="ECO:0000256" key="5">
    <source>
        <dbReference type="ARBA" id="ARBA00035462"/>
    </source>
</evidence>
<proteinExistence type="inferred from homology"/>
<dbReference type="InterPro" id="IPR013005">
    <property type="entry name" value="Ribosomal_uL4-like"/>
</dbReference>
<dbReference type="PANTHER" id="PTHR10746">
    <property type="entry name" value="50S RIBOSOMAL PROTEIN L4"/>
    <property type="match status" value="1"/>
</dbReference>
<evidence type="ECO:0000256" key="3">
    <source>
        <dbReference type="ARBA" id="ARBA00023274"/>
    </source>
</evidence>
<dbReference type="Gene3D" id="3.40.1370.10">
    <property type="match status" value="1"/>
</dbReference>
<feature type="compositionally biased region" description="Basic and acidic residues" evidence="6">
    <location>
        <begin position="105"/>
        <end position="122"/>
    </location>
</feature>
<evidence type="ECO:0000256" key="2">
    <source>
        <dbReference type="ARBA" id="ARBA00022980"/>
    </source>
</evidence>
<organism evidence="7 8">
    <name type="scientific">candidate division WS6 bacterium OLB20</name>
    <dbReference type="NCBI Taxonomy" id="1617426"/>
    <lineage>
        <taxon>Bacteria</taxon>
        <taxon>Candidatus Dojkabacteria</taxon>
    </lineage>
</organism>
<dbReference type="InterPro" id="IPR023574">
    <property type="entry name" value="Ribosomal_uL4_dom_sf"/>
</dbReference>
<accession>A0A136LWZ8</accession>
<dbReference type="Pfam" id="PF00573">
    <property type="entry name" value="Ribosomal_L4"/>
    <property type="match status" value="1"/>
</dbReference>
<dbReference type="GO" id="GO:0006412">
    <property type="term" value="P:translation"/>
    <property type="evidence" value="ECO:0007669"/>
    <property type="project" value="InterPro"/>
</dbReference>
<dbReference type="InterPro" id="IPR002136">
    <property type="entry name" value="Ribosomal_uL4"/>
</dbReference>
<evidence type="ECO:0000313" key="7">
    <source>
        <dbReference type="EMBL" id="KXK26181.1"/>
    </source>
</evidence>
<sequence>MRKAAFVSALATKAADGKVVVFDGFDLAAEKKTATLESVLVKAGLEGKLLIVQSEIDANLLMAANNLYDVTVTHLGEVNTYMVLNADVVIFTKDSVAAVGDRFEVKSETPKTEKTEKKEKTVAKPAAKAKTPKKSTSKAKKA</sequence>
<feature type="compositionally biased region" description="Basic residues" evidence="6">
    <location>
        <begin position="130"/>
        <end position="142"/>
    </location>
</feature>
<dbReference type="AlphaFoldDB" id="A0A136LWZ8"/>
<comment type="caution">
    <text evidence="7">The sequence shown here is derived from an EMBL/GenBank/DDBJ whole genome shotgun (WGS) entry which is preliminary data.</text>
</comment>
<gene>
    <name evidence="7" type="primary">rplD_2</name>
    <name evidence="7" type="ORF">TR69_WS6001001176</name>
</gene>
<dbReference type="Proteomes" id="UP000070457">
    <property type="component" value="Unassembled WGS sequence"/>
</dbReference>
<dbReference type="STRING" id="1617426.TR69_WS6001001176"/>
<dbReference type="GO" id="GO:0003735">
    <property type="term" value="F:structural constituent of ribosome"/>
    <property type="evidence" value="ECO:0007669"/>
    <property type="project" value="InterPro"/>
</dbReference>
<protein>
    <recommendedName>
        <fullName evidence="4">Large ribosomal subunit protein uL4</fullName>
    </recommendedName>
    <alternativeName>
        <fullName evidence="5">50S ribosomal protein L4</fullName>
    </alternativeName>
</protein>
<evidence type="ECO:0000256" key="6">
    <source>
        <dbReference type="SAM" id="MobiDB-lite"/>
    </source>
</evidence>
<evidence type="ECO:0000313" key="8">
    <source>
        <dbReference type="Proteomes" id="UP000070457"/>
    </source>
</evidence>
<reference evidence="7 8" key="1">
    <citation type="submission" date="2015-02" db="EMBL/GenBank/DDBJ databases">
        <title>Improved understanding of the partial-nitritation anammox process through 23 genomes representing the majority of the microbial community.</title>
        <authorList>
            <person name="Speth D.R."/>
            <person name="In T Zandt M."/>
            <person name="Guerrero Cruz S."/>
            <person name="Jetten M.S."/>
            <person name="Dutilh B.E."/>
        </authorList>
    </citation>
    <scope>NUCLEOTIDE SEQUENCE [LARGE SCALE GENOMIC DNA]</scope>
    <source>
        <strain evidence="7">OLB20</strain>
    </source>
</reference>
<dbReference type="GO" id="GO:0005840">
    <property type="term" value="C:ribosome"/>
    <property type="evidence" value="ECO:0007669"/>
    <property type="project" value="UniProtKB-KW"/>
</dbReference>
<dbReference type="GO" id="GO:1990904">
    <property type="term" value="C:ribonucleoprotein complex"/>
    <property type="evidence" value="ECO:0007669"/>
    <property type="project" value="UniProtKB-KW"/>
</dbReference>
<dbReference type="EMBL" id="JYNZ01000004">
    <property type="protein sequence ID" value="KXK26181.1"/>
    <property type="molecule type" value="Genomic_DNA"/>
</dbReference>
<name>A0A136LWZ8_9BACT</name>
<feature type="region of interest" description="Disordered" evidence="6">
    <location>
        <begin position="105"/>
        <end position="142"/>
    </location>
</feature>
<dbReference type="PANTHER" id="PTHR10746:SF6">
    <property type="entry name" value="LARGE RIBOSOMAL SUBUNIT PROTEIN UL4M"/>
    <property type="match status" value="1"/>
</dbReference>
<comment type="similarity">
    <text evidence="1">Belongs to the universal ribosomal protein uL4 family.</text>
</comment>
<keyword evidence="3" id="KW-0687">Ribonucleoprotein</keyword>
<evidence type="ECO:0000256" key="4">
    <source>
        <dbReference type="ARBA" id="ARBA00035244"/>
    </source>
</evidence>
<keyword evidence="2 7" id="KW-0689">Ribosomal protein</keyword>
<evidence type="ECO:0000256" key="1">
    <source>
        <dbReference type="ARBA" id="ARBA00010528"/>
    </source>
</evidence>
<dbReference type="SUPFAM" id="SSF52166">
    <property type="entry name" value="Ribosomal protein L4"/>
    <property type="match status" value="1"/>
</dbReference>